<dbReference type="AlphaFoldDB" id="A0A5B7FUZ5"/>
<evidence type="ECO:0000313" key="3">
    <source>
        <dbReference type="Proteomes" id="UP000324222"/>
    </source>
</evidence>
<organism evidence="2 3">
    <name type="scientific">Portunus trituberculatus</name>
    <name type="common">Swimming crab</name>
    <name type="synonym">Neptunus trituberculatus</name>
    <dbReference type="NCBI Taxonomy" id="210409"/>
    <lineage>
        <taxon>Eukaryota</taxon>
        <taxon>Metazoa</taxon>
        <taxon>Ecdysozoa</taxon>
        <taxon>Arthropoda</taxon>
        <taxon>Crustacea</taxon>
        <taxon>Multicrustacea</taxon>
        <taxon>Malacostraca</taxon>
        <taxon>Eumalacostraca</taxon>
        <taxon>Eucarida</taxon>
        <taxon>Decapoda</taxon>
        <taxon>Pleocyemata</taxon>
        <taxon>Brachyura</taxon>
        <taxon>Eubrachyura</taxon>
        <taxon>Portunoidea</taxon>
        <taxon>Portunidae</taxon>
        <taxon>Portuninae</taxon>
        <taxon>Portunus</taxon>
    </lineage>
</organism>
<dbReference type="Proteomes" id="UP000324222">
    <property type="component" value="Unassembled WGS sequence"/>
</dbReference>
<keyword evidence="3" id="KW-1185">Reference proteome</keyword>
<reference evidence="2 3" key="1">
    <citation type="submission" date="2019-05" db="EMBL/GenBank/DDBJ databases">
        <title>Another draft genome of Portunus trituberculatus and its Hox gene families provides insights of decapod evolution.</title>
        <authorList>
            <person name="Jeong J.-H."/>
            <person name="Song I."/>
            <person name="Kim S."/>
            <person name="Choi T."/>
            <person name="Kim D."/>
            <person name="Ryu S."/>
            <person name="Kim W."/>
        </authorList>
    </citation>
    <scope>NUCLEOTIDE SEQUENCE [LARGE SCALE GENOMIC DNA]</scope>
    <source>
        <tissue evidence="2">Muscle</tissue>
    </source>
</reference>
<protein>
    <submittedName>
        <fullName evidence="2">Uncharacterized protein</fullName>
    </submittedName>
</protein>
<gene>
    <name evidence="2" type="ORF">E2C01_043022</name>
</gene>
<name>A0A5B7FUZ5_PORTR</name>
<dbReference type="EMBL" id="VSRR010008743">
    <property type="protein sequence ID" value="MPC49227.1"/>
    <property type="molecule type" value="Genomic_DNA"/>
</dbReference>
<evidence type="ECO:0000256" key="1">
    <source>
        <dbReference type="SAM" id="MobiDB-lite"/>
    </source>
</evidence>
<comment type="caution">
    <text evidence="2">The sequence shown here is derived from an EMBL/GenBank/DDBJ whole genome shotgun (WGS) entry which is preliminary data.</text>
</comment>
<evidence type="ECO:0000313" key="2">
    <source>
        <dbReference type="EMBL" id="MPC49227.1"/>
    </source>
</evidence>
<sequence length="99" mass="10311">MLTNTPAGGAAEACIGGTLHRAGSISARGVPDTRLSAGWRGGLAASFRLHHKVTELIKIKLGAPSPGQGPCRPHRPQAGPAAPQLRTRHILALKIDLQQ</sequence>
<feature type="region of interest" description="Disordered" evidence="1">
    <location>
        <begin position="64"/>
        <end position="85"/>
    </location>
</feature>
<proteinExistence type="predicted"/>
<accession>A0A5B7FUZ5</accession>